<keyword evidence="10" id="KW-0675">Receptor</keyword>
<evidence type="ECO:0000313" key="11">
    <source>
        <dbReference type="Proteomes" id="UP000293347"/>
    </source>
</evidence>
<dbReference type="SUPFAM" id="SSF49464">
    <property type="entry name" value="Carboxypeptidase regulatory domain-like"/>
    <property type="match status" value="1"/>
</dbReference>
<dbReference type="InterPro" id="IPR012910">
    <property type="entry name" value="Plug_dom"/>
</dbReference>
<gene>
    <name evidence="10" type="ORF">EZ437_14865</name>
</gene>
<dbReference type="Pfam" id="PF07715">
    <property type="entry name" value="Plug"/>
    <property type="match status" value="1"/>
</dbReference>
<dbReference type="InterPro" id="IPR039426">
    <property type="entry name" value="TonB-dep_rcpt-like"/>
</dbReference>
<dbReference type="InterPro" id="IPR037066">
    <property type="entry name" value="Plug_dom_sf"/>
</dbReference>
<dbReference type="NCBIfam" id="TIGR04057">
    <property type="entry name" value="SusC_RagA_signa"/>
    <property type="match status" value="1"/>
</dbReference>
<keyword evidence="3 7" id="KW-1134">Transmembrane beta strand</keyword>
<feature type="signal peptide" evidence="8">
    <location>
        <begin position="1"/>
        <end position="22"/>
    </location>
</feature>
<keyword evidence="8" id="KW-0732">Signal</keyword>
<dbReference type="SUPFAM" id="SSF56935">
    <property type="entry name" value="Porins"/>
    <property type="match status" value="1"/>
</dbReference>
<keyword evidence="6 7" id="KW-0998">Cell outer membrane</keyword>
<dbReference type="Gene3D" id="2.170.130.10">
    <property type="entry name" value="TonB-dependent receptor, plug domain"/>
    <property type="match status" value="1"/>
</dbReference>
<protein>
    <submittedName>
        <fullName evidence="10">TonB-dependent receptor</fullName>
    </submittedName>
</protein>
<accession>A0A4R0NJV1</accession>
<dbReference type="Gene3D" id="2.60.40.1120">
    <property type="entry name" value="Carboxypeptidase-like, regulatory domain"/>
    <property type="match status" value="1"/>
</dbReference>
<dbReference type="OrthoDB" id="9768177at2"/>
<comment type="subcellular location">
    <subcellularLocation>
        <location evidence="1 7">Cell outer membrane</location>
        <topology evidence="1 7">Multi-pass membrane protein</topology>
    </subcellularLocation>
</comment>
<evidence type="ECO:0000313" key="10">
    <source>
        <dbReference type="EMBL" id="TCD00499.1"/>
    </source>
</evidence>
<organism evidence="10 11">
    <name type="scientific">Pedobacter psychroterrae</name>
    <dbReference type="NCBI Taxonomy" id="2530453"/>
    <lineage>
        <taxon>Bacteria</taxon>
        <taxon>Pseudomonadati</taxon>
        <taxon>Bacteroidota</taxon>
        <taxon>Sphingobacteriia</taxon>
        <taxon>Sphingobacteriales</taxon>
        <taxon>Sphingobacteriaceae</taxon>
        <taxon>Pedobacter</taxon>
    </lineage>
</organism>
<feature type="domain" description="TonB-dependent receptor plug" evidence="9">
    <location>
        <begin position="117"/>
        <end position="226"/>
    </location>
</feature>
<sequence>MKKIRLLLILLLSTCFIHQSLAQNYSVSGKATDKTGLPMVGVSVLVKGTNAGTTTNVQGNYTINVPQGTATLVFSYIGMISQEIVVTKSGVVDVVLDDNTDVLNEIVVVGYGSQRRSSVTGSISTVNTKELLQSPVGDLSNALAGRTPGVITKQPAGEPGSDAAQIYIRGNSTFGNATMEPLFVIDGIVRSFRDFSQMDPNEIESVNILKDASSAAIFGVKGANGVVLVTSKRGKSGKLSANYSFNYGFSEVTRLPKNLGSYEYGSLYNEAKINDNPDASPEFTLDRLEGFRSGSNPDLYPNTDWMDLVLGGNAPRLQHNVSLNGGTEKVKYFTSLGYLNEDGLYKSLNYNRYNVRSNLDIQATPTTRVSIDLSGRLEKRTTPPSGSIFEHTMRNPPIFPARFSDGRLASPGVYPNPLALVSEESGYNRTSGNYLLSNFQVVQDIPWVKGLSLKGVLAFDRSFTYNKTWNQWVPLYVRNDDGTFALTTPSKSALSKNFGEAKGTELQAHINYENRFGKHGISALALVIQKENENSGITGSRNAYESSALQILNFGPALNEVLQDNEDRTGLRSAAVRVNYDFDNKYLFQASLRRDESENFAPDRRVGYFPAFSAGWLISSEDFMKSVNAIEYLKVKASYGQLGSDRIASRFGYYNRYNLVANNYPFGTDLANGLTPGAIANPNVTWETSTKTDLGFETRLYKGMIGIDFSYFNEKRKDILTTRSLSVPLSFGASLPSENIGIVENKGFELVLSHTNRISDNWSYSLSGNVTVAKNKIIEAAEAVNVPPGKKITGRANNGYFGYKAIGIFRDLEDYNNSPKTTAFLNSTGPGDIKYEDISGADGVPDGKIDDFDITYLGGGALPEVLYGISGGVNFKGLEVNFLVQGATKVQQLLTQNSAWAFHNGGRVTEEWLDRWTPDNPDAALPRLSLNTNGNNYLTSSFWVENASYIRLKNVEIAYTLKSGFLSKISSSGVRFFATGQNLLTFTDILNVDPENSNAMGWYYPQQKTFTMGLNVQF</sequence>
<evidence type="ECO:0000256" key="5">
    <source>
        <dbReference type="ARBA" id="ARBA00023136"/>
    </source>
</evidence>
<dbReference type="InterPro" id="IPR023997">
    <property type="entry name" value="TonB-dep_OMP_SusC/RagA_CS"/>
</dbReference>
<dbReference type="EMBL" id="SJSL01000003">
    <property type="protein sequence ID" value="TCD00499.1"/>
    <property type="molecule type" value="Genomic_DNA"/>
</dbReference>
<evidence type="ECO:0000256" key="7">
    <source>
        <dbReference type="PROSITE-ProRule" id="PRU01360"/>
    </source>
</evidence>
<evidence type="ECO:0000256" key="6">
    <source>
        <dbReference type="ARBA" id="ARBA00023237"/>
    </source>
</evidence>
<name>A0A4R0NJV1_9SPHI</name>
<dbReference type="Gene3D" id="2.40.170.20">
    <property type="entry name" value="TonB-dependent receptor, beta-barrel domain"/>
    <property type="match status" value="1"/>
</dbReference>
<proteinExistence type="inferred from homology"/>
<dbReference type="InterPro" id="IPR036942">
    <property type="entry name" value="Beta-barrel_TonB_sf"/>
</dbReference>
<evidence type="ECO:0000256" key="2">
    <source>
        <dbReference type="ARBA" id="ARBA00022448"/>
    </source>
</evidence>
<keyword evidence="11" id="KW-1185">Reference proteome</keyword>
<dbReference type="NCBIfam" id="TIGR04056">
    <property type="entry name" value="OMP_RagA_SusC"/>
    <property type="match status" value="1"/>
</dbReference>
<dbReference type="GO" id="GO:0009279">
    <property type="term" value="C:cell outer membrane"/>
    <property type="evidence" value="ECO:0007669"/>
    <property type="project" value="UniProtKB-SubCell"/>
</dbReference>
<keyword evidence="5 7" id="KW-0472">Membrane</keyword>
<dbReference type="InterPro" id="IPR023996">
    <property type="entry name" value="TonB-dep_OMP_SusC/RagA"/>
</dbReference>
<comment type="similarity">
    <text evidence="7">Belongs to the TonB-dependent receptor family.</text>
</comment>
<keyword evidence="4 7" id="KW-0812">Transmembrane</keyword>
<evidence type="ECO:0000259" key="9">
    <source>
        <dbReference type="Pfam" id="PF07715"/>
    </source>
</evidence>
<dbReference type="PROSITE" id="PS52016">
    <property type="entry name" value="TONB_DEPENDENT_REC_3"/>
    <property type="match status" value="1"/>
</dbReference>
<evidence type="ECO:0000256" key="4">
    <source>
        <dbReference type="ARBA" id="ARBA00022692"/>
    </source>
</evidence>
<keyword evidence="2 7" id="KW-0813">Transport</keyword>
<dbReference type="Pfam" id="PF13715">
    <property type="entry name" value="CarbopepD_reg_2"/>
    <property type="match status" value="1"/>
</dbReference>
<evidence type="ECO:0000256" key="1">
    <source>
        <dbReference type="ARBA" id="ARBA00004571"/>
    </source>
</evidence>
<feature type="chain" id="PRO_5020813495" evidence="8">
    <location>
        <begin position="23"/>
        <end position="1018"/>
    </location>
</feature>
<comment type="caution">
    <text evidence="10">The sequence shown here is derived from an EMBL/GenBank/DDBJ whole genome shotgun (WGS) entry which is preliminary data.</text>
</comment>
<dbReference type="Proteomes" id="UP000293347">
    <property type="component" value="Unassembled WGS sequence"/>
</dbReference>
<evidence type="ECO:0000256" key="8">
    <source>
        <dbReference type="SAM" id="SignalP"/>
    </source>
</evidence>
<dbReference type="InterPro" id="IPR008969">
    <property type="entry name" value="CarboxyPept-like_regulatory"/>
</dbReference>
<dbReference type="RefSeq" id="WP_131596848.1">
    <property type="nucleotide sequence ID" value="NZ_SJSL01000003.1"/>
</dbReference>
<dbReference type="AlphaFoldDB" id="A0A4R0NJV1"/>
<dbReference type="FunFam" id="2.170.130.10:FF:000003">
    <property type="entry name" value="SusC/RagA family TonB-linked outer membrane protein"/>
    <property type="match status" value="1"/>
</dbReference>
<evidence type="ECO:0000256" key="3">
    <source>
        <dbReference type="ARBA" id="ARBA00022452"/>
    </source>
</evidence>
<reference evidence="10 11" key="1">
    <citation type="submission" date="2019-02" db="EMBL/GenBank/DDBJ databases">
        <title>Pedobacter sp. RP-1-14 sp. nov., isolated from Arctic soil.</title>
        <authorList>
            <person name="Dahal R.H."/>
        </authorList>
    </citation>
    <scope>NUCLEOTIDE SEQUENCE [LARGE SCALE GENOMIC DNA]</scope>
    <source>
        <strain evidence="10 11">RP-1-14</strain>
    </source>
</reference>